<evidence type="ECO:0000313" key="5">
    <source>
        <dbReference type="Proteomes" id="UP000284543"/>
    </source>
</evidence>
<organism evidence="3 4">
    <name type="scientific">Enterocloster bolteae</name>
    <dbReference type="NCBI Taxonomy" id="208479"/>
    <lineage>
        <taxon>Bacteria</taxon>
        <taxon>Bacillati</taxon>
        <taxon>Bacillota</taxon>
        <taxon>Clostridia</taxon>
        <taxon>Lachnospirales</taxon>
        <taxon>Lachnospiraceae</taxon>
        <taxon>Enterocloster</taxon>
    </lineage>
</organism>
<dbReference type="AlphaFoldDB" id="A0A414AV64"/>
<sequence length="131" mass="14764">MDSMIYNKMLHTPIYTGTPGEPPKSRPREKTNDNAFKELLEQRLKEESQVSFSKHAMERVVERGVDVSSEKLDRLNEGVRMAEEKGLREPLILLGTTAFVVNVKNNKVVTVVNEDSLKGTVFTNIDGTVMI</sequence>
<name>A0A414AV64_9FIRM</name>
<proteinExistence type="predicted"/>
<dbReference type="RefSeq" id="WP_002566284.1">
    <property type="nucleotide sequence ID" value="NZ_BAABXO010000003.1"/>
</dbReference>
<comment type="caution">
    <text evidence="3">The sequence shown here is derived from an EMBL/GenBank/DDBJ whole genome shotgun (WGS) entry which is preliminary data.</text>
</comment>
<dbReference type="EMBL" id="QSHZ01000013">
    <property type="protein sequence ID" value="RHC55545.1"/>
    <property type="molecule type" value="Genomic_DNA"/>
</dbReference>
<evidence type="ECO:0000313" key="4">
    <source>
        <dbReference type="Proteomes" id="UP000283975"/>
    </source>
</evidence>
<feature type="compositionally biased region" description="Basic and acidic residues" evidence="1">
    <location>
        <begin position="23"/>
        <end position="32"/>
    </location>
</feature>
<feature type="region of interest" description="Disordered" evidence="1">
    <location>
        <begin position="12"/>
        <end position="32"/>
    </location>
</feature>
<keyword evidence="3" id="KW-0282">Flagellum</keyword>
<dbReference type="GeneID" id="23115568"/>
<keyword evidence="3" id="KW-0969">Cilium</keyword>
<keyword evidence="3" id="KW-0966">Cell projection</keyword>
<dbReference type="InterPro" id="IPR013367">
    <property type="entry name" value="Flagellar_put"/>
</dbReference>
<evidence type="ECO:0000256" key="1">
    <source>
        <dbReference type="SAM" id="MobiDB-lite"/>
    </source>
</evidence>
<accession>A0A414AV64</accession>
<dbReference type="Proteomes" id="UP000283975">
    <property type="component" value="Unassembled WGS sequence"/>
</dbReference>
<evidence type="ECO:0000313" key="3">
    <source>
        <dbReference type="EMBL" id="RHC55545.1"/>
    </source>
</evidence>
<gene>
    <name evidence="3" type="ORF">DW839_13595</name>
    <name evidence="2" type="ORF">DWW02_00730</name>
</gene>
<dbReference type="NCBIfam" id="TIGR02530">
    <property type="entry name" value="flg_new"/>
    <property type="match status" value="1"/>
</dbReference>
<dbReference type="Pfam" id="PF12611">
    <property type="entry name" value="Flagellar_put"/>
    <property type="match status" value="1"/>
</dbReference>
<dbReference type="KEGG" id="cbol:CGC65_02035"/>
<reference evidence="4 5" key="1">
    <citation type="submission" date="2018-08" db="EMBL/GenBank/DDBJ databases">
        <title>A genome reference for cultivated species of the human gut microbiota.</title>
        <authorList>
            <person name="Zou Y."/>
            <person name="Xue W."/>
            <person name="Luo G."/>
        </authorList>
    </citation>
    <scope>NUCLEOTIDE SEQUENCE [LARGE SCALE GENOMIC DNA]</scope>
    <source>
        <strain evidence="2 5">AF14-18</strain>
        <strain evidence="3 4">AM35-14</strain>
    </source>
</reference>
<protein>
    <submittedName>
        <fullName evidence="3">Flagellar protein</fullName>
    </submittedName>
</protein>
<dbReference type="Proteomes" id="UP000284543">
    <property type="component" value="Unassembled WGS sequence"/>
</dbReference>
<dbReference type="EMBL" id="QRZM01000001">
    <property type="protein sequence ID" value="RGV78296.1"/>
    <property type="molecule type" value="Genomic_DNA"/>
</dbReference>
<evidence type="ECO:0000313" key="2">
    <source>
        <dbReference type="EMBL" id="RGV78296.1"/>
    </source>
</evidence>